<proteinExistence type="predicted"/>
<dbReference type="Pfam" id="PF01695">
    <property type="entry name" value="IstB_IS21"/>
    <property type="match status" value="1"/>
</dbReference>
<feature type="domain" description="IstB-like ATP-binding" evidence="1">
    <location>
        <begin position="101"/>
        <end position="240"/>
    </location>
</feature>
<dbReference type="SUPFAM" id="SSF52540">
    <property type="entry name" value="P-loop containing nucleoside triphosphate hydrolases"/>
    <property type="match status" value="1"/>
</dbReference>
<dbReference type="InterPro" id="IPR002611">
    <property type="entry name" value="IstB_ATP-bd"/>
</dbReference>
<keyword evidence="3" id="KW-1185">Reference proteome</keyword>
<dbReference type="EMBL" id="JAUSQZ010000001">
    <property type="protein sequence ID" value="MDP9825194.1"/>
    <property type="molecule type" value="Genomic_DNA"/>
</dbReference>
<sequence length="246" mass="28420">MTMDFTQLDLSESDWPKLTDAQHTIEYLVGRVRIQQEAEWPPLTTDRERDLFDNRMERIRDGIERWVSQVPAEFQGATFPNLRDNQHPERLRRWLDTPKIQTLWIAGGVGNGKTFCAYAIAGDALVRSYGKDSRFNCPVVMNTVDMLDQLKPSRDDHEKIWNRVRGTDLLVLDDLGAARPTDWAIERLYALADHRSSARKHTLITLNRSFPELKDLWGGPTVDRFILNSGVIDFRGSSLRQPITNW</sequence>
<gene>
    <name evidence="2" type="ORF">J2S57_000943</name>
</gene>
<dbReference type="PANTHER" id="PTHR30050:SF4">
    <property type="entry name" value="ATP-BINDING PROTEIN RV3427C IN INSERTION SEQUENCE-RELATED"/>
    <property type="match status" value="1"/>
</dbReference>
<dbReference type="Gene3D" id="3.40.50.300">
    <property type="entry name" value="P-loop containing nucleotide triphosphate hydrolases"/>
    <property type="match status" value="1"/>
</dbReference>
<accession>A0ABT9NYH9</accession>
<dbReference type="Proteomes" id="UP001235712">
    <property type="component" value="Unassembled WGS sequence"/>
</dbReference>
<evidence type="ECO:0000313" key="2">
    <source>
        <dbReference type="EMBL" id="MDP9825194.1"/>
    </source>
</evidence>
<comment type="caution">
    <text evidence="2">The sequence shown here is derived from an EMBL/GenBank/DDBJ whole genome shotgun (WGS) entry which is preliminary data.</text>
</comment>
<organism evidence="2 3">
    <name type="scientific">Kineosporia succinea</name>
    <dbReference type="NCBI Taxonomy" id="84632"/>
    <lineage>
        <taxon>Bacteria</taxon>
        <taxon>Bacillati</taxon>
        <taxon>Actinomycetota</taxon>
        <taxon>Actinomycetes</taxon>
        <taxon>Kineosporiales</taxon>
        <taxon>Kineosporiaceae</taxon>
        <taxon>Kineosporia</taxon>
    </lineage>
</organism>
<protein>
    <submittedName>
        <fullName evidence="2">DNA replication protein DnaC</fullName>
    </submittedName>
</protein>
<evidence type="ECO:0000313" key="3">
    <source>
        <dbReference type="Proteomes" id="UP001235712"/>
    </source>
</evidence>
<dbReference type="InterPro" id="IPR027417">
    <property type="entry name" value="P-loop_NTPase"/>
</dbReference>
<evidence type="ECO:0000259" key="1">
    <source>
        <dbReference type="Pfam" id="PF01695"/>
    </source>
</evidence>
<reference evidence="2 3" key="1">
    <citation type="submission" date="2023-07" db="EMBL/GenBank/DDBJ databases">
        <title>Sequencing the genomes of 1000 actinobacteria strains.</title>
        <authorList>
            <person name="Klenk H.-P."/>
        </authorList>
    </citation>
    <scope>NUCLEOTIDE SEQUENCE [LARGE SCALE GENOMIC DNA]</scope>
    <source>
        <strain evidence="2 3">DSM 44388</strain>
    </source>
</reference>
<name>A0ABT9NYH9_9ACTN</name>
<dbReference type="PANTHER" id="PTHR30050">
    <property type="entry name" value="CHROMOSOMAL REPLICATION INITIATOR PROTEIN DNAA"/>
    <property type="match status" value="1"/>
</dbReference>